<keyword evidence="10" id="KW-1185">Reference proteome</keyword>
<feature type="chain" id="PRO_5011563748" evidence="6">
    <location>
        <begin position="31"/>
        <end position="609"/>
    </location>
</feature>
<feature type="signal peptide" evidence="6">
    <location>
        <begin position="1"/>
        <end position="30"/>
    </location>
</feature>
<dbReference type="InterPro" id="IPR033985">
    <property type="entry name" value="SusD-like_N"/>
</dbReference>
<dbReference type="SUPFAM" id="SSF48452">
    <property type="entry name" value="TPR-like"/>
    <property type="match status" value="1"/>
</dbReference>
<dbReference type="Proteomes" id="UP000199440">
    <property type="component" value="Unassembled WGS sequence"/>
</dbReference>
<dbReference type="Gene3D" id="1.25.40.390">
    <property type="match status" value="1"/>
</dbReference>
<evidence type="ECO:0000256" key="2">
    <source>
        <dbReference type="ARBA" id="ARBA00006275"/>
    </source>
</evidence>
<evidence type="ECO:0000256" key="1">
    <source>
        <dbReference type="ARBA" id="ARBA00004442"/>
    </source>
</evidence>
<accession>A0A1G9YR59</accession>
<dbReference type="RefSeq" id="WP_089895835.1">
    <property type="nucleotide sequence ID" value="NZ_FNGV01000025.1"/>
</dbReference>
<evidence type="ECO:0000313" key="10">
    <source>
        <dbReference type="Proteomes" id="UP000199440"/>
    </source>
</evidence>
<name>A0A1G9YR59_9FLAO</name>
<dbReference type="Pfam" id="PF14322">
    <property type="entry name" value="SusD-like_3"/>
    <property type="match status" value="1"/>
</dbReference>
<dbReference type="EMBL" id="FNGV01000025">
    <property type="protein sequence ID" value="SDN10961.1"/>
    <property type="molecule type" value="Genomic_DNA"/>
</dbReference>
<dbReference type="Pfam" id="PF07980">
    <property type="entry name" value="SusD_RagB"/>
    <property type="match status" value="1"/>
</dbReference>
<evidence type="ECO:0000259" key="7">
    <source>
        <dbReference type="Pfam" id="PF07980"/>
    </source>
</evidence>
<evidence type="ECO:0000256" key="6">
    <source>
        <dbReference type="SAM" id="SignalP"/>
    </source>
</evidence>
<feature type="domain" description="RagB/SusD" evidence="7">
    <location>
        <begin position="286"/>
        <end position="609"/>
    </location>
</feature>
<reference evidence="9 10" key="1">
    <citation type="submission" date="2016-10" db="EMBL/GenBank/DDBJ databases">
        <authorList>
            <person name="de Groot N.N."/>
        </authorList>
    </citation>
    <scope>NUCLEOTIDE SEQUENCE [LARGE SCALE GENOMIC DNA]</scope>
    <source>
        <strain evidence="9 10">DSM 19886</strain>
    </source>
</reference>
<keyword evidence="5" id="KW-0998">Cell outer membrane</keyword>
<feature type="domain" description="SusD-like N-terminal" evidence="8">
    <location>
        <begin position="113"/>
        <end position="237"/>
    </location>
</feature>
<dbReference type="PROSITE" id="PS51257">
    <property type="entry name" value="PROKAR_LIPOPROTEIN"/>
    <property type="match status" value="1"/>
</dbReference>
<protein>
    <submittedName>
        <fullName evidence="9">Starch-binding associating with outer membrane</fullName>
    </submittedName>
</protein>
<dbReference type="InterPro" id="IPR012944">
    <property type="entry name" value="SusD_RagB_dom"/>
</dbReference>
<evidence type="ECO:0000256" key="4">
    <source>
        <dbReference type="ARBA" id="ARBA00023136"/>
    </source>
</evidence>
<evidence type="ECO:0000256" key="5">
    <source>
        <dbReference type="ARBA" id="ARBA00023237"/>
    </source>
</evidence>
<comment type="subcellular location">
    <subcellularLocation>
        <location evidence="1">Cell outer membrane</location>
    </subcellularLocation>
</comment>
<dbReference type="GO" id="GO:0009279">
    <property type="term" value="C:cell outer membrane"/>
    <property type="evidence" value="ECO:0007669"/>
    <property type="project" value="UniProtKB-SubCell"/>
</dbReference>
<sequence>MRNLKHINKLKNIKKVIPLLLVVTMGAVMVSSCNDDMLDKSPLYAIPETDVFNDPIFLNGYVGSTYNGIKVHYRPAAGGLIGLTDLAFIQTQTNDIGGPGEEYLQAGMTPENVDALTNGLWAHQYKYITNVNLFLEKVEGSAIEKETLDPLVGQMLFLRAYMYFELSRHFGGVPIITETFSLTEESYSVPRNTYDEVAAFVISEAEKAIPLLLNHSDAPSGMATKQAALALKARMLLYMASPLNNPSNDLAKWQAAEVATKAVIDAGFTLHPDYMALFHDPVAEDESILARSYTSLNRVASQGGWGYNYDFWPSGFDANQRVTPTQNFVNAFQMTNGEYPYLADGITVNPASGYDDQLPNIDRDPRYYVNVLYSGAIVQIFDGSKSAERAYEYWEDANPTIPQENPDWNGETIFDFGKDSKSFWVAGKTPFHWNIQTGYAFRKLTDFTSPRASWDHDYDNVTSYFRLGEFLLNYAEIQMALGNEDLAREYINRVRKRESVNMPDITSSGADLVRAYRNERVVELNLEDSRFYDLMRWKAAPGNVDLNPARGITSLTKDWSDGGKLSYEYGTITTATTRATWPGDHYYLMPIPVDEINKSEGALEQNPGY</sequence>
<proteinExistence type="inferred from homology"/>
<keyword evidence="3 6" id="KW-0732">Signal</keyword>
<dbReference type="AlphaFoldDB" id="A0A1G9YR59"/>
<gene>
    <name evidence="9" type="ORF">SAMN04488514_1254</name>
</gene>
<evidence type="ECO:0000313" key="9">
    <source>
        <dbReference type="EMBL" id="SDN10961.1"/>
    </source>
</evidence>
<dbReference type="STRING" id="192904.SAMN04488514_1254"/>
<organism evidence="9 10">
    <name type="scientific">Kriegella aquimaris</name>
    <dbReference type="NCBI Taxonomy" id="192904"/>
    <lineage>
        <taxon>Bacteria</taxon>
        <taxon>Pseudomonadati</taxon>
        <taxon>Bacteroidota</taxon>
        <taxon>Flavobacteriia</taxon>
        <taxon>Flavobacteriales</taxon>
        <taxon>Flavobacteriaceae</taxon>
        <taxon>Kriegella</taxon>
    </lineage>
</organism>
<dbReference type="OrthoDB" id="5694214at2"/>
<evidence type="ECO:0000259" key="8">
    <source>
        <dbReference type="Pfam" id="PF14322"/>
    </source>
</evidence>
<comment type="similarity">
    <text evidence="2">Belongs to the SusD family.</text>
</comment>
<dbReference type="InterPro" id="IPR011990">
    <property type="entry name" value="TPR-like_helical_dom_sf"/>
</dbReference>
<evidence type="ECO:0000256" key="3">
    <source>
        <dbReference type="ARBA" id="ARBA00022729"/>
    </source>
</evidence>
<keyword evidence="4" id="KW-0472">Membrane</keyword>